<protein>
    <submittedName>
        <fullName evidence="1">AlNc14C223G9149 protein</fullName>
    </submittedName>
</protein>
<dbReference type="HOGENOM" id="CLU_1819404_0_0_1"/>
<gene>
    <name evidence="1" type="primary">AlNc14C223G9149</name>
    <name evidence="1" type="ORF">ALNC14_102680</name>
</gene>
<proteinExistence type="predicted"/>
<organism evidence="1">
    <name type="scientific">Albugo laibachii Nc14</name>
    <dbReference type="NCBI Taxonomy" id="890382"/>
    <lineage>
        <taxon>Eukaryota</taxon>
        <taxon>Sar</taxon>
        <taxon>Stramenopiles</taxon>
        <taxon>Oomycota</taxon>
        <taxon>Peronosporomycetes</taxon>
        <taxon>Albuginales</taxon>
        <taxon>Albuginaceae</taxon>
        <taxon>Albugo</taxon>
    </lineage>
</organism>
<evidence type="ECO:0000313" key="1">
    <source>
        <dbReference type="EMBL" id="CCA24124.1"/>
    </source>
</evidence>
<name>F0WS06_9STRA</name>
<reference evidence="1" key="1">
    <citation type="journal article" date="2011" name="PLoS Biol.">
        <title>Gene gain and loss during evolution of obligate parasitism in the white rust pathogen of Arabidopsis thaliana.</title>
        <authorList>
            <person name="Kemen E."/>
            <person name="Gardiner A."/>
            <person name="Schultz-Larsen T."/>
            <person name="Kemen A.C."/>
            <person name="Balmuth A.L."/>
            <person name="Robert-Seilaniantz A."/>
            <person name="Bailey K."/>
            <person name="Holub E."/>
            <person name="Studholme D.J."/>
            <person name="Maclean D."/>
            <person name="Jones J.D."/>
        </authorList>
    </citation>
    <scope>NUCLEOTIDE SEQUENCE</scope>
</reference>
<sequence length="146" mass="16503">MGYIMRKLDLTLPIQSLSNIDSSADSELLQYAHHRAYIQPSLSIKAIEKLRHYIHLHNTMLQQLSFIACLLIFQIAATAVFEPTCLSQDATKFRQAGRIIGQIDDIREKVCSATLVSTKHVATSRRCAELIAMSSENAKFFSYTIR</sequence>
<dbReference type="EMBL" id="FR824268">
    <property type="protein sequence ID" value="CCA24124.1"/>
    <property type="molecule type" value="Genomic_DNA"/>
</dbReference>
<accession>F0WS06</accession>
<dbReference type="AlphaFoldDB" id="F0WS06"/>
<reference evidence="1" key="2">
    <citation type="submission" date="2011-02" db="EMBL/GenBank/DDBJ databases">
        <authorList>
            <person name="MacLean D."/>
        </authorList>
    </citation>
    <scope>NUCLEOTIDE SEQUENCE</scope>
</reference>